<reference evidence="2 3" key="1">
    <citation type="submission" date="2019-03" db="EMBL/GenBank/DDBJ databases">
        <title>Single cell metagenomics reveals metabolic interactions within the superorganism composed of flagellate Streblomastix strix and complex community of Bacteroidetes bacteria on its surface.</title>
        <authorList>
            <person name="Treitli S.C."/>
            <person name="Kolisko M."/>
            <person name="Husnik F."/>
            <person name="Keeling P."/>
            <person name="Hampl V."/>
        </authorList>
    </citation>
    <scope>NUCLEOTIDE SEQUENCE [LARGE SCALE GENOMIC DNA]</scope>
    <source>
        <strain evidence="2">ST1C</strain>
    </source>
</reference>
<evidence type="ECO:0000256" key="1">
    <source>
        <dbReference type="SAM" id="Phobius"/>
    </source>
</evidence>
<evidence type="ECO:0000313" key="2">
    <source>
        <dbReference type="EMBL" id="KAA6311995.1"/>
    </source>
</evidence>
<keyword evidence="1" id="KW-1133">Transmembrane helix</keyword>
<dbReference type="AlphaFoldDB" id="A0A5J4PR55"/>
<feature type="non-terminal residue" evidence="2">
    <location>
        <position position="1"/>
    </location>
</feature>
<keyword evidence="1" id="KW-0472">Membrane</keyword>
<feature type="transmembrane region" description="Helical" evidence="1">
    <location>
        <begin position="145"/>
        <end position="169"/>
    </location>
</feature>
<name>A0A5J4PR55_9EUKA</name>
<keyword evidence="1" id="KW-0812">Transmembrane</keyword>
<organism evidence="2 3">
    <name type="scientific">Streblomastix strix</name>
    <dbReference type="NCBI Taxonomy" id="222440"/>
    <lineage>
        <taxon>Eukaryota</taxon>
        <taxon>Metamonada</taxon>
        <taxon>Preaxostyla</taxon>
        <taxon>Oxymonadida</taxon>
        <taxon>Streblomastigidae</taxon>
        <taxon>Streblomastix</taxon>
    </lineage>
</organism>
<dbReference type="EMBL" id="SNRW01048991">
    <property type="protein sequence ID" value="KAA6311995.1"/>
    <property type="molecule type" value="Genomic_DNA"/>
</dbReference>
<dbReference type="Proteomes" id="UP000324800">
    <property type="component" value="Unassembled WGS sequence"/>
</dbReference>
<evidence type="ECO:0000313" key="3">
    <source>
        <dbReference type="Proteomes" id="UP000324800"/>
    </source>
</evidence>
<protein>
    <submittedName>
        <fullName evidence="2">Uncharacterized protein</fullName>
    </submittedName>
</protein>
<comment type="caution">
    <text evidence="2">The sequence shown here is derived from an EMBL/GenBank/DDBJ whole genome shotgun (WGS) entry which is preliminary data.</text>
</comment>
<accession>A0A5J4PR55</accession>
<gene>
    <name evidence="2" type="ORF">EZS28_056006</name>
</gene>
<feature type="non-terminal residue" evidence="2">
    <location>
        <position position="179"/>
    </location>
</feature>
<sequence length="179" mass="20368">DMVDTTTYTNGISSGAFAVTTSETATFKAVKKRTYAQPTSLLLSISRPPKIFDIYFATAYEAQIPRAFLPPAVDVCSRKATNSVKQESYEVKVLEYDIKQRMERAAIPDNKRDSNDIISRYGSPHNKIDDQYSPLRSLKTSLLDLIFGVSSYLILIHFLIQTIFSHLIWDIETQIHRQQ</sequence>
<proteinExistence type="predicted"/>